<gene>
    <name evidence="1" type="ORF">YEW_JI40600</name>
</gene>
<name>F4MZS0_YEREN</name>
<proteinExistence type="predicted"/>
<dbReference type="AlphaFoldDB" id="F4MZS0"/>
<accession>F4MZS0</accession>
<evidence type="ECO:0000313" key="1">
    <source>
        <dbReference type="EMBL" id="CBX71328.1"/>
    </source>
</evidence>
<protein>
    <submittedName>
        <fullName evidence="1">Uncharacterized protein</fullName>
    </submittedName>
</protein>
<dbReference type="EMBL" id="FR718582">
    <property type="protein sequence ID" value="CBX71328.1"/>
    <property type="molecule type" value="Genomic_DNA"/>
</dbReference>
<sequence length="64" mass="7231">MFGVVQSFNGLRSHDEISGFFVLFPAGSKDKRKVLQMHLIVTAKLKTMQKGAFIERFRKNCPSG</sequence>
<reference evidence="1" key="1">
    <citation type="journal article" date="2011" name="BMC Genomics">
        <title>Shotgun sequencing of Yersinia enterocolitica strain W22703 (biotype 2, serotype O:9): genomic evidence for oscillation between invertebrates and mammals.</title>
        <authorList>
            <person name="Fuchs T.M."/>
            <person name="Brandt K."/>
            <person name="Starke M."/>
            <person name="Rattei T."/>
        </authorList>
    </citation>
    <scope>NUCLEOTIDE SEQUENCE</scope>
</reference>
<organism evidence="1">
    <name type="scientific">Yersinia enterocolitica W22703</name>
    <dbReference type="NCBI Taxonomy" id="913028"/>
    <lineage>
        <taxon>Bacteria</taxon>
        <taxon>Pseudomonadati</taxon>
        <taxon>Pseudomonadota</taxon>
        <taxon>Gammaproteobacteria</taxon>
        <taxon>Enterobacterales</taxon>
        <taxon>Yersiniaceae</taxon>
        <taxon>Yersinia</taxon>
    </lineage>
</organism>